<accession>A0A0S4TPT7</accession>
<evidence type="ECO:0000313" key="3">
    <source>
        <dbReference type="Proteomes" id="UP000310553"/>
    </source>
</evidence>
<reference evidence="1" key="1">
    <citation type="submission" date="2015-10" db="EMBL/GenBank/DDBJ databases">
        <authorList>
            <person name="Gilbert D.G."/>
        </authorList>
    </citation>
    <scope>NUCLEOTIDE SEQUENCE</scope>
    <source>
        <strain evidence="1">Phyl III-seqv23</strain>
    </source>
</reference>
<sequence>MDITTGNYDAFVVELTALARKPTLSGTNHSARQHQSAAHLRGQRNNFCHIESQHVRCGLFSHPKLR</sequence>
<geneLocation type="plasmid" evidence="2">
    <name>pUW386</name>
</geneLocation>
<dbReference type="Proteomes" id="UP000310553">
    <property type="component" value="Plasmid pUW386"/>
</dbReference>
<dbReference type="AlphaFoldDB" id="A0A0S4TPT7"/>
<gene>
    <name evidence="2" type="ORF">E7Z57_18675</name>
    <name evidence="1" type="ORF">RUN39_v1_310010</name>
</gene>
<evidence type="ECO:0000313" key="2">
    <source>
        <dbReference type="EMBL" id="QCX51135.1"/>
    </source>
</evidence>
<geneLocation type="plasmid" evidence="3">
    <name>puw386</name>
</geneLocation>
<dbReference type="EMBL" id="LN899819">
    <property type="protein sequence ID" value="CUV12068.1"/>
    <property type="molecule type" value="Genomic_DNA"/>
</dbReference>
<dbReference type="EMBL" id="CP039340">
    <property type="protein sequence ID" value="QCX51135.1"/>
    <property type="molecule type" value="Genomic_DNA"/>
</dbReference>
<name>A0A0S4TPT7_RALSL</name>
<reference evidence="2 3" key="2">
    <citation type="submission" date="2019-04" db="EMBL/GenBank/DDBJ databases">
        <title>Complete Genome of UW386 and Higher Quality Genome of UW700.</title>
        <authorList>
            <person name="Jacobs J."/>
            <person name="Perez A."/>
            <person name="Steidl O."/>
            <person name="Allen C."/>
        </authorList>
    </citation>
    <scope>NUCLEOTIDE SEQUENCE [LARGE SCALE GENOMIC DNA]</scope>
    <source>
        <strain evidence="2 3">UW386</strain>
        <plasmid evidence="3">puw386</plasmid>
        <plasmid evidence="2">pUW386</plasmid>
    </source>
</reference>
<keyword evidence="2" id="KW-0614">Plasmid</keyword>
<protein>
    <submittedName>
        <fullName evidence="1">Uncharacterized protein</fullName>
    </submittedName>
</protein>
<proteinExistence type="predicted"/>
<evidence type="ECO:0000313" key="1">
    <source>
        <dbReference type="EMBL" id="CUV12068.1"/>
    </source>
</evidence>
<organism evidence="1">
    <name type="scientific">Ralstonia solanacearum</name>
    <name type="common">Pseudomonas solanacearum</name>
    <dbReference type="NCBI Taxonomy" id="305"/>
    <lineage>
        <taxon>Bacteria</taxon>
        <taxon>Pseudomonadati</taxon>
        <taxon>Pseudomonadota</taxon>
        <taxon>Betaproteobacteria</taxon>
        <taxon>Burkholderiales</taxon>
        <taxon>Burkholderiaceae</taxon>
        <taxon>Ralstonia</taxon>
        <taxon>Ralstonia solanacearum species complex</taxon>
    </lineage>
</organism>